<keyword evidence="3" id="KW-1185">Reference proteome</keyword>
<evidence type="ECO:0000256" key="1">
    <source>
        <dbReference type="SAM" id="MobiDB-lite"/>
    </source>
</evidence>
<accession>A0A8J8SVR3</accession>
<feature type="compositionally biased region" description="Polar residues" evidence="1">
    <location>
        <begin position="40"/>
        <end position="59"/>
    </location>
</feature>
<feature type="region of interest" description="Disordered" evidence="1">
    <location>
        <begin position="40"/>
        <end position="61"/>
    </location>
</feature>
<evidence type="ECO:0000313" key="2">
    <source>
        <dbReference type="EMBL" id="TNV72440.1"/>
    </source>
</evidence>
<organism evidence="2 3">
    <name type="scientific">Halteria grandinella</name>
    <dbReference type="NCBI Taxonomy" id="5974"/>
    <lineage>
        <taxon>Eukaryota</taxon>
        <taxon>Sar</taxon>
        <taxon>Alveolata</taxon>
        <taxon>Ciliophora</taxon>
        <taxon>Intramacronucleata</taxon>
        <taxon>Spirotrichea</taxon>
        <taxon>Stichotrichia</taxon>
        <taxon>Sporadotrichida</taxon>
        <taxon>Halteriidae</taxon>
        <taxon>Halteria</taxon>
    </lineage>
</organism>
<reference evidence="2" key="1">
    <citation type="submission" date="2019-06" db="EMBL/GenBank/DDBJ databases">
        <authorList>
            <person name="Zheng W."/>
        </authorList>
    </citation>
    <scope>NUCLEOTIDE SEQUENCE</scope>
    <source>
        <strain evidence="2">QDHG01</strain>
    </source>
</reference>
<gene>
    <name evidence="2" type="ORF">FGO68_gene6500</name>
</gene>
<sequence length="237" mass="27493">MRALRKLQTNDIIIYQSVNIMNSSNLLKTTFLTASPSFSSANKENFNPQSNLKTQSHSSNRYKEHEDLDLVLSLSKSQISIKQFERVSELQRPSSSRMQMEKLKETLNKVKKSREPQTFSIIKELQREDSQYQQNLPSTKESLIETKKSSFVQDYQEEDIKQRKVEAQMRNKIGLQSLQQLASKQREFLQTSREHLDTSQIGISSIETSKLKPDIKDKLKDLKNIMHGLKTSRISLK</sequence>
<comment type="caution">
    <text evidence="2">The sequence shown here is derived from an EMBL/GenBank/DDBJ whole genome shotgun (WGS) entry which is preliminary data.</text>
</comment>
<proteinExistence type="predicted"/>
<dbReference type="EMBL" id="RRYP01022338">
    <property type="protein sequence ID" value="TNV72440.1"/>
    <property type="molecule type" value="Genomic_DNA"/>
</dbReference>
<evidence type="ECO:0000313" key="3">
    <source>
        <dbReference type="Proteomes" id="UP000785679"/>
    </source>
</evidence>
<dbReference type="Proteomes" id="UP000785679">
    <property type="component" value="Unassembled WGS sequence"/>
</dbReference>
<name>A0A8J8SVR3_HALGN</name>
<protein>
    <submittedName>
        <fullName evidence="2">Uncharacterized protein</fullName>
    </submittedName>
</protein>
<dbReference type="AlphaFoldDB" id="A0A8J8SVR3"/>